<evidence type="ECO:0000256" key="1">
    <source>
        <dbReference type="SAM" id="MobiDB-lite"/>
    </source>
</evidence>
<comment type="caution">
    <text evidence="2">The sequence shown here is derived from an EMBL/GenBank/DDBJ whole genome shotgun (WGS) entry which is preliminary data.</text>
</comment>
<dbReference type="AlphaFoldDB" id="A0A3L6RZ83"/>
<evidence type="ECO:0000313" key="2">
    <source>
        <dbReference type="EMBL" id="RLN12251.1"/>
    </source>
</evidence>
<accession>A0A3L6RZ83</accession>
<reference evidence="3" key="1">
    <citation type="journal article" date="2019" name="Nat. Commun.">
        <title>The genome of broomcorn millet.</title>
        <authorList>
            <person name="Zou C."/>
            <person name="Miki D."/>
            <person name="Li D."/>
            <person name="Tang Q."/>
            <person name="Xiao L."/>
            <person name="Rajput S."/>
            <person name="Deng P."/>
            <person name="Jia W."/>
            <person name="Huang R."/>
            <person name="Zhang M."/>
            <person name="Sun Y."/>
            <person name="Hu J."/>
            <person name="Fu X."/>
            <person name="Schnable P.S."/>
            <person name="Li F."/>
            <person name="Zhang H."/>
            <person name="Feng B."/>
            <person name="Zhu X."/>
            <person name="Liu R."/>
            <person name="Schnable J.C."/>
            <person name="Zhu J.-K."/>
            <person name="Zhang H."/>
        </authorList>
    </citation>
    <scope>NUCLEOTIDE SEQUENCE [LARGE SCALE GENOMIC DNA]</scope>
</reference>
<feature type="region of interest" description="Disordered" evidence="1">
    <location>
        <begin position="23"/>
        <end position="57"/>
    </location>
</feature>
<proteinExistence type="predicted"/>
<dbReference type="Proteomes" id="UP000275267">
    <property type="component" value="Unassembled WGS sequence"/>
</dbReference>
<organism evidence="2 3">
    <name type="scientific">Panicum miliaceum</name>
    <name type="common">Proso millet</name>
    <name type="synonym">Broomcorn millet</name>
    <dbReference type="NCBI Taxonomy" id="4540"/>
    <lineage>
        <taxon>Eukaryota</taxon>
        <taxon>Viridiplantae</taxon>
        <taxon>Streptophyta</taxon>
        <taxon>Embryophyta</taxon>
        <taxon>Tracheophyta</taxon>
        <taxon>Spermatophyta</taxon>
        <taxon>Magnoliopsida</taxon>
        <taxon>Liliopsida</taxon>
        <taxon>Poales</taxon>
        <taxon>Poaceae</taxon>
        <taxon>PACMAD clade</taxon>
        <taxon>Panicoideae</taxon>
        <taxon>Panicodae</taxon>
        <taxon>Paniceae</taxon>
        <taxon>Panicinae</taxon>
        <taxon>Panicum</taxon>
        <taxon>Panicum sect. Panicum</taxon>
    </lineage>
</organism>
<gene>
    <name evidence="2" type="ORF">C2845_PM09G12250</name>
</gene>
<dbReference type="EMBL" id="PQIB02000006">
    <property type="protein sequence ID" value="RLN12251.1"/>
    <property type="molecule type" value="Genomic_DNA"/>
</dbReference>
<evidence type="ECO:0000313" key="3">
    <source>
        <dbReference type="Proteomes" id="UP000275267"/>
    </source>
</evidence>
<keyword evidence="3" id="KW-1185">Reference proteome</keyword>
<sequence>MLAAGGTGGKKPTLPRPVMLVFRRRKSLSHSPSQQSPRPLPMALPRPNYRRGSDLPSTNLIHKAVKLQV</sequence>
<name>A0A3L6RZ83_PANMI</name>
<protein>
    <submittedName>
        <fullName evidence="2">Uncharacterized protein</fullName>
    </submittedName>
</protein>